<dbReference type="EMBL" id="UINC01170568">
    <property type="protein sequence ID" value="SVD74677.1"/>
    <property type="molecule type" value="Genomic_DNA"/>
</dbReference>
<name>A0A382XU65_9ZZZZ</name>
<feature type="compositionally biased region" description="Acidic residues" evidence="1">
    <location>
        <begin position="34"/>
        <end position="44"/>
    </location>
</feature>
<gene>
    <name evidence="2" type="ORF">METZ01_LOCUS427531</name>
</gene>
<feature type="region of interest" description="Disordered" evidence="1">
    <location>
        <begin position="20"/>
        <end position="44"/>
    </location>
</feature>
<proteinExistence type="predicted"/>
<accession>A0A382XU65</accession>
<sequence>MRRFLTLILLACFLASCGGGGGGGGSPDSTPVDDAPDSNSEPDP</sequence>
<evidence type="ECO:0000313" key="2">
    <source>
        <dbReference type="EMBL" id="SVD74677.1"/>
    </source>
</evidence>
<organism evidence="2">
    <name type="scientific">marine metagenome</name>
    <dbReference type="NCBI Taxonomy" id="408172"/>
    <lineage>
        <taxon>unclassified sequences</taxon>
        <taxon>metagenomes</taxon>
        <taxon>ecological metagenomes</taxon>
    </lineage>
</organism>
<evidence type="ECO:0000256" key="1">
    <source>
        <dbReference type="SAM" id="MobiDB-lite"/>
    </source>
</evidence>
<protein>
    <submittedName>
        <fullName evidence="2">Uncharacterized protein</fullName>
    </submittedName>
</protein>
<feature type="non-terminal residue" evidence="2">
    <location>
        <position position="44"/>
    </location>
</feature>
<dbReference type="PROSITE" id="PS51257">
    <property type="entry name" value="PROKAR_LIPOPROTEIN"/>
    <property type="match status" value="1"/>
</dbReference>
<dbReference type="AlphaFoldDB" id="A0A382XU65"/>
<reference evidence="2" key="1">
    <citation type="submission" date="2018-05" db="EMBL/GenBank/DDBJ databases">
        <authorList>
            <person name="Lanie J.A."/>
            <person name="Ng W.-L."/>
            <person name="Kazmierczak K.M."/>
            <person name="Andrzejewski T.M."/>
            <person name="Davidsen T.M."/>
            <person name="Wayne K.J."/>
            <person name="Tettelin H."/>
            <person name="Glass J.I."/>
            <person name="Rusch D."/>
            <person name="Podicherti R."/>
            <person name="Tsui H.-C.T."/>
            <person name="Winkler M.E."/>
        </authorList>
    </citation>
    <scope>NUCLEOTIDE SEQUENCE</scope>
</reference>